<evidence type="ECO:0000313" key="3">
    <source>
        <dbReference type="EMBL" id="TLQ38938.1"/>
    </source>
</evidence>
<feature type="compositionally biased region" description="Polar residues" evidence="1">
    <location>
        <begin position="3166"/>
        <end position="3178"/>
    </location>
</feature>
<feature type="compositionally biased region" description="Low complexity" evidence="1">
    <location>
        <begin position="3109"/>
        <end position="3121"/>
    </location>
</feature>
<dbReference type="InterPro" id="IPR027417">
    <property type="entry name" value="P-loop_NTPase"/>
</dbReference>
<organism evidence="3 4">
    <name type="scientific">Streptomyces marianii</name>
    <dbReference type="NCBI Taxonomy" id="1817406"/>
    <lineage>
        <taxon>Bacteria</taxon>
        <taxon>Bacillati</taxon>
        <taxon>Actinomycetota</taxon>
        <taxon>Actinomycetes</taxon>
        <taxon>Kitasatosporales</taxon>
        <taxon>Streptomycetaceae</taxon>
        <taxon>Streptomyces</taxon>
    </lineage>
</organism>
<dbReference type="Gene3D" id="3.40.50.150">
    <property type="entry name" value="Vaccinia Virus protein VP39"/>
    <property type="match status" value="1"/>
</dbReference>
<reference evidence="3 4" key="1">
    <citation type="submission" date="2019-05" db="EMBL/GenBank/DDBJ databases">
        <title>Streptomyces marianii sp. nov., a novel marine actinomycete from southern coast of India.</title>
        <authorList>
            <person name="Iniyan A.M."/>
            <person name="Wink J."/>
            <person name="Ramprasad E."/>
            <person name="Ramana C.V."/>
            <person name="Bunk B."/>
            <person name="Sproer C."/>
            <person name="Joseph F.-J.R.S."/>
            <person name="Vincent S.G.P."/>
        </authorList>
    </citation>
    <scope>NUCLEOTIDE SEQUENCE [LARGE SCALE GENOMIC DNA]</scope>
    <source>
        <strain evidence="3 4">ICN19</strain>
    </source>
</reference>
<feature type="compositionally biased region" description="Low complexity" evidence="1">
    <location>
        <begin position="3050"/>
        <end position="3060"/>
    </location>
</feature>
<feature type="compositionally biased region" description="Low complexity" evidence="1">
    <location>
        <begin position="3246"/>
        <end position="3258"/>
    </location>
</feature>
<gene>
    <name evidence="3" type="ORF">FEF34_39645</name>
</gene>
<accession>A0A5R9DRB5</accession>
<dbReference type="RefSeq" id="WP_138058308.1">
    <property type="nucleotide sequence ID" value="NZ_VAWE01000003.1"/>
</dbReference>
<keyword evidence="4" id="KW-1185">Reference proteome</keyword>
<dbReference type="PANTHER" id="PTHR41313:SF1">
    <property type="entry name" value="DNA METHYLASE ADENINE-SPECIFIC DOMAIN-CONTAINING PROTEIN"/>
    <property type="match status" value="1"/>
</dbReference>
<dbReference type="PRINTS" id="PR00507">
    <property type="entry name" value="N12N6MTFRASE"/>
</dbReference>
<feature type="compositionally biased region" description="Basic and acidic residues" evidence="1">
    <location>
        <begin position="2140"/>
        <end position="2154"/>
    </location>
</feature>
<dbReference type="SUPFAM" id="SSF52540">
    <property type="entry name" value="P-loop containing nucleoside triphosphate hydrolases"/>
    <property type="match status" value="2"/>
</dbReference>
<evidence type="ECO:0000259" key="2">
    <source>
        <dbReference type="PROSITE" id="PS51194"/>
    </source>
</evidence>
<feature type="compositionally biased region" description="Low complexity" evidence="1">
    <location>
        <begin position="1921"/>
        <end position="1936"/>
    </location>
</feature>
<comment type="caution">
    <text evidence="3">The sequence shown here is derived from an EMBL/GenBank/DDBJ whole genome shotgun (WGS) entry which is preliminary data.</text>
</comment>
<feature type="region of interest" description="Disordered" evidence="1">
    <location>
        <begin position="2127"/>
        <end position="2181"/>
    </location>
</feature>
<feature type="compositionally biased region" description="Basic and acidic residues" evidence="1">
    <location>
        <begin position="3061"/>
        <end position="3076"/>
    </location>
</feature>
<feature type="region of interest" description="Disordered" evidence="1">
    <location>
        <begin position="3158"/>
        <end position="3187"/>
    </location>
</feature>
<dbReference type="OrthoDB" id="5318045at2"/>
<protein>
    <recommendedName>
        <fullName evidence="2">Helicase C-terminal domain-containing protein</fullName>
    </recommendedName>
</protein>
<name>A0A5R9DRB5_9ACTN</name>
<proteinExistence type="predicted"/>
<feature type="region of interest" description="Disordered" evidence="1">
    <location>
        <begin position="3042"/>
        <end position="3141"/>
    </location>
</feature>
<dbReference type="InterPro" id="IPR052933">
    <property type="entry name" value="DNA_Protect_Modify"/>
</dbReference>
<feature type="region of interest" description="Disordered" evidence="1">
    <location>
        <begin position="2499"/>
        <end position="2812"/>
    </location>
</feature>
<dbReference type="InterPro" id="IPR001650">
    <property type="entry name" value="Helicase_C-like"/>
</dbReference>
<dbReference type="PROSITE" id="PS51194">
    <property type="entry name" value="HELICASE_CTER"/>
    <property type="match status" value="1"/>
</dbReference>
<dbReference type="EMBL" id="VAWE01000003">
    <property type="protein sequence ID" value="TLQ38938.1"/>
    <property type="molecule type" value="Genomic_DNA"/>
</dbReference>
<feature type="region of interest" description="Disordered" evidence="1">
    <location>
        <begin position="1920"/>
        <end position="1954"/>
    </location>
</feature>
<feature type="compositionally biased region" description="Basic and acidic residues" evidence="1">
    <location>
        <begin position="2691"/>
        <end position="2700"/>
    </location>
</feature>
<evidence type="ECO:0000256" key="1">
    <source>
        <dbReference type="SAM" id="MobiDB-lite"/>
    </source>
</evidence>
<feature type="compositionally biased region" description="Basic and acidic residues" evidence="1">
    <location>
        <begin position="2166"/>
        <end position="2175"/>
    </location>
</feature>
<feature type="compositionally biased region" description="Low complexity" evidence="1">
    <location>
        <begin position="2762"/>
        <end position="2799"/>
    </location>
</feature>
<feature type="region of interest" description="Disordered" evidence="1">
    <location>
        <begin position="1"/>
        <end position="23"/>
    </location>
</feature>
<dbReference type="Proteomes" id="UP000305921">
    <property type="component" value="Unassembled WGS sequence"/>
</dbReference>
<dbReference type="InterPro" id="IPR029063">
    <property type="entry name" value="SAM-dependent_MTases_sf"/>
</dbReference>
<feature type="compositionally biased region" description="Polar residues" evidence="1">
    <location>
        <begin position="2520"/>
        <end position="2529"/>
    </location>
</feature>
<dbReference type="PANTHER" id="PTHR41313">
    <property type="entry name" value="ADENINE-SPECIFIC METHYLTRANSFERASE"/>
    <property type="match status" value="1"/>
</dbReference>
<sequence>MSSPVEIRVAAAPDPEPESRLGPIGRARASLAAIEVLLRLREDQAAPTKEDLAVLRRWPGWGPLAPALAPDREGTWAELGEQLQRLLSPREYRQAEQGTSTAYYTPDRIADACWSALQGLGFNGGRVLEPGCGAGTFINHTPAGLDVDWYGVERDPTTAGIAALLHPDAEIINARLQDAALQSNSVDAVLGNVPYGNFAVHDKTAPKAVTDSIHNYFIWRSVQALRPGGVAILLTSRYTMDSQDEDARRAIAKHADLLGAIRLPNGALAEGGTGVLADILIVRRRDGEGPIDESWMGTSGVPGVPSQECNDYFINHPEHVLGEWAEGRAPRYGHTLAVKAPEDQDLTSALGEAFDSITTAARAAGREWKVAAAAQQWTVDNLPFPVREDGRKEGSFHLVDGKPHEVIDGELVRVERAGKELPKLIRLRDATLKLIEAETNHDTPDEQLNPLRAEVNRLYDAYARVHGPINRYTLAQGEVDEETGERAVSRRYPRLGGFRRDPDFVAVLALEDFDDETQTAAKAPLLTRRVNKRIERPTSAASPEEALSLCLNFKNKVDVPVIAQLLSIDEDQVAAALGELVFPDPDTGELLTSGEYLSGPVVDKLERAEFLLSQGREELQRHVDALREVQPEPLPPEDIKAKLGAPWIPVEDVAAFAEELLGTQVDIVHVAKTATWNVDQPMTVPEAATSEWGTSRVNAFELLDLALNGQAPKVYDTFRTPDGGSKRVRNDKETLLAETKQADLARRFASWVWEDADRAERLAADYNRTFNSTVLRRNDGSHLTVDGLDPEFTPYEHQWDFVQRVLTAEEGSLCPYPVGAGKTATMFMTALKLKQLGLVNKPMIVVPNHLLEQISRDGKKLFQNARILMAGKKDLADARSRMLFAARCATGDWDAIVMTHNSFGRLGVHPVTEATYLEELANAYREALSAVDGDDANQRRIKEIAKMVDRFDARATDLRSKATDAGVTYENLGIDFLQIDEAHLFKNLALPATTEGMALGKPSKRATDLDLKILITRERTGRDNVVALYSGTFISNSVREMFVFKHYTMPKRLEKLGLGSPDAWAANFIHFESRPEVGVDGVSFRLKRRPVEYTNADEALAMFQEVAELRPREDFKIKRPQRVDRFVEIEATPQLVNYVGTISDRIDRIQGGKVKPWEDNMLNVITDGRKAALDLELVGLEPDGPGKAGAIAENVLNVYHRTKDLKLPDDPEDVAGGFQIVFCDLGTPSKEKGSQVYGKIRRQLIDGGIPRERIRFIHDYNSDLAKEQLFTDCRAGKVSVLFASTEKAGVGTNVQTRGVALHHADPPHKPAEWEQREGRLDRPGNGLIDLGMEVEFYRYLAKNSFDSFMFQQLERKQRPIVQIMSGRKVGRVIQEIDPVGAGFGQAKAIVAGNPLLLELADVNGELQVLLNAADGHRQAQSRMRRKVEVLADQISQAERSLAPIQAMADAVAGAADDMWRTADGRLVDADDVPAALAQAAQGAKPRLDLSDGFTWRGIEVGFTFHRRQQFGGVAYESYAHLVAGDHEVDVRLNLSWFGKGQTWRITKALGEAADEAMTAPDELRRQITKWQAQLEDAQSHIGRPFGKHAELEAVRERRAALEAAIAAGAADSGREASAGPQFEPGAAGTEMTEADMAMHDAAVMAGTMGGTAVVFSEGQIVGAARRVDTPAPAEEPPLSHLPDPRRWDEALRAITEAGAADSDVTAWAQVDGNEGARFRGAFADWAQEWVLEYANRPEDRPQWVNAYLDDQAYAARDELHKQAAEAVWRQARAVTAEPGAAPAQQTVTEAPTQVEPAAAAEVDAALAPPTPAPEPEAPASGPRSLTDPQLWEEGLRTLVDGAAGVERLEQAARVNDDANFRIVFADWAEDWMMDRFTGPTAGWPQWARLYFGGGDEAYENREQLHTEAAAAVIEQLRAADDATPAVPSPAAAVSRTADTRTPAPESSPLREPIDGLGDRAVVGHIGPQPARTHQSAGWAITAVLNDNQVRGLVSAVAVDGQPPSPEPGVIPTDRVREWIADQQQAPTAAFYASISDELPPPVRGDGDVRLSTNAEGLTVEQGDVSTTILWEELPAWIDAAVAHDTASRSPYDDQWRYGSLHAEIHFRRDERNQAIRNAMDALATALRETAPPSDEQLAASRDRYGPRPAADTEPKVPAADTAPEAEETRLPEDAKPVPNAEGYHYTEVGRTVRLYTEPGEEVGTAKWSYTKYRYEGDVRGDTVRGTEEAATVAKRMANHHAAVYGAGVHRPPLDDQGRDPVWILHNGSDTLVFGVRPEDDTARAAMWTGGGFKESRKVGGWYLPRTWKEPTRKQRVDTAVRVLAAAGRTVTVHVDREERQRTERPARLPELAVAAPNLDEVPQLFRADPFADEADMAQDVERLESTYERWSQHPTVVAYNNQDSDARPDGFGTPDNPIAELRVAYVRAMTALRHSVSGGPDEILRRIYGVAAWCQALEPVVEANLLAPLQDLYAAAHGLATRSQATNAAFAALASAAPAEEASAPREEAEALAADEQDGTPDQQPSDSATGPKPVGATADTDGEPDEQLDLFGTEADTASSNPSDDDTEPAPPAEQEQPGPEQPATDTSAPENPQDAEETTEAAPETAPVPSGPEQTESAVPAARASDADLTPKPAPEAVGATADTVGEPDEQLDLLGTPADASPDGPSEEGGEAAPGEGIVEAEASAPAGDKRAPKGESEDAVAVPEAAAEADTTTTVQPPDEPGTILESVAAATGAEETPLIEDPSPPDWNAEDLAIPMASADDAPPQPNAPTTQPQTAAPERTEEPPMATPATEPAEAPPAPARYETPAQVQDWDRRYHLHLSGLAGQEPDSGEVRYGTPVGDSVPVATLHRSATNRWFARLATGDESVPGDVTPLAPTPREAARQGAQMWSYAMGQPYGDEPAAFQRQGPVSRSDALRTELGGFLDGTQQIVQNAAARAWPSTYGQLPELQHLGDLFDALQPWQRPESPAGTANGALQIVEQLEALQQAADAWRASLVPGSDERQHMAFPLARLASESVHLQQQIAATVEEVGAERARVRAEEEAQQLAAPAVASEPPREERAADPATDGERLQAAAETAVTRAQQENQPGARLEPPTEAQGDSLPARALARAAAAPSRDQQDLPLWTGNDRPTGAWREEDGVLYDAYGAPQWRLKTAPDDQPSTQTPAENRTATPEADAYDPVDLKHAFTSTVAEAWADIVPPEHGTVEDLLEAVDAPLRELEEQWQRAVPVPRADGEQQAAPARANSDAPASLRRDAEPVNAALQQADAHAAALQDLPEWQRLQTVRGAATHLWNVLRERAGEYFEQLRSDVRVQGFWRTVSIRTTSKIAEWAQAAAGRVRRGGDLPTGEALLKLSDAALTYSTPGIPRPDRPAPDTAARDNVPAEVRQLRTTMRTGAPVPYGTREDAVQASRKVAEAFQAWRETPMGQELTTASKHPRVLEFRQAWQRLPGTDLPEGPGTAAGPYGDVGRNAQALVERAEAANAERAQKGQPPRFADADVSALRTVATLAEHHGGRLAVTLPPGLAGRAVPGTATPAAVVSRPTVAAPVVPTSTAAGPSRSA</sequence>
<feature type="domain" description="Helicase C-terminal" evidence="2">
    <location>
        <begin position="1206"/>
        <end position="1380"/>
    </location>
</feature>
<dbReference type="CDD" id="cd02440">
    <property type="entry name" value="AdoMet_MTases"/>
    <property type="match status" value="1"/>
</dbReference>
<feature type="compositionally biased region" description="Low complexity" evidence="1">
    <location>
        <begin position="2674"/>
        <end position="2686"/>
    </location>
</feature>
<feature type="region of interest" description="Disordered" evidence="1">
    <location>
        <begin position="1777"/>
        <end position="1796"/>
    </location>
</feature>
<feature type="region of interest" description="Disordered" evidence="1">
    <location>
        <begin position="3237"/>
        <end position="3261"/>
    </location>
</feature>
<feature type="compositionally biased region" description="Low complexity" evidence="1">
    <location>
        <begin position="2574"/>
        <end position="2585"/>
    </location>
</feature>
<feature type="compositionally biased region" description="Low complexity" evidence="1">
    <location>
        <begin position="2703"/>
        <end position="2719"/>
    </location>
</feature>
<feature type="region of interest" description="Disordered" evidence="1">
    <location>
        <begin position="1807"/>
        <end position="1827"/>
    </location>
</feature>
<dbReference type="Gene3D" id="3.40.50.300">
    <property type="entry name" value="P-loop containing nucleotide triphosphate hydrolases"/>
    <property type="match status" value="2"/>
</dbReference>
<dbReference type="SUPFAM" id="SSF53335">
    <property type="entry name" value="S-adenosyl-L-methionine-dependent methyltransferases"/>
    <property type="match status" value="1"/>
</dbReference>
<evidence type="ECO:0000313" key="4">
    <source>
        <dbReference type="Proteomes" id="UP000305921"/>
    </source>
</evidence>